<dbReference type="Pfam" id="PF18139">
    <property type="entry name" value="LSDAT_euk"/>
    <property type="match status" value="1"/>
</dbReference>
<protein>
    <submittedName>
        <fullName evidence="13">Transient receptor potential cation channel subfamily M member 2-like</fullName>
    </submittedName>
</protein>
<dbReference type="AlphaFoldDB" id="A0A8B8DYC1"/>
<reference evidence="13" key="1">
    <citation type="submission" date="2025-08" db="UniProtKB">
        <authorList>
            <consortium name="RefSeq"/>
        </authorList>
    </citation>
    <scope>IDENTIFICATION</scope>
    <source>
        <tissue evidence="13">Whole sample</tissue>
    </source>
</reference>
<evidence type="ECO:0000256" key="6">
    <source>
        <dbReference type="ARBA" id="ARBA00023136"/>
    </source>
</evidence>
<evidence type="ECO:0000259" key="11">
    <source>
        <dbReference type="Pfam" id="PF25508"/>
    </source>
</evidence>
<feature type="transmembrane region" description="Helical" evidence="8">
    <location>
        <begin position="803"/>
        <end position="824"/>
    </location>
</feature>
<evidence type="ECO:0000259" key="10">
    <source>
        <dbReference type="Pfam" id="PF18139"/>
    </source>
</evidence>
<comment type="subcellular location">
    <subcellularLocation>
        <location evidence="1">Membrane</location>
        <topology evidence="1">Multi-pass membrane protein</topology>
    </subcellularLocation>
</comment>
<dbReference type="KEGG" id="cvn:111130090"/>
<evidence type="ECO:0000259" key="9">
    <source>
        <dbReference type="Pfam" id="PF00520"/>
    </source>
</evidence>
<keyword evidence="5" id="KW-0406">Ion transport</keyword>
<feature type="transmembrane region" description="Helical" evidence="8">
    <location>
        <begin position="768"/>
        <end position="787"/>
    </location>
</feature>
<evidence type="ECO:0000256" key="5">
    <source>
        <dbReference type="ARBA" id="ARBA00023065"/>
    </source>
</evidence>
<feature type="domain" description="Ion transport" evidence="9">
    <location>
        <begin position="656"/>
        <end position="930"/>
    </location>
</feature>
<name>A0A8B8DYC1_CRAVI</name>
<feature type="domain" description="TRPM SLOG" evidence="10">
    <location>
        <begin position="125"/>
        <end position="189"/>
    </location>
</feature>
<keyword evidence="6 8" id="KW-0472">Membrane</keyword>
<dbReference type="Proteomes" id="UP000694844">
    <property type="component" value="Chromosome 4"/>
</dbReference>
<dbReference type="GO" id="GO:0099604">
    <property type="term" value="F:ligand-gated calcium channel activity"/>
    <property type="evidence" value="ECO:0007669"/>
    <property type="project" value="TreeGrafter"/>
</dbReference>
<evidence type="ECO:0000313" key="12">
    <source>
        <dbReference type="Proteomes" id="UP000694844"/>
    </source>
</evidence>
<dbReference type="InterPro" id="IPR050927">
    <property type="entry name" value="TRPM"/>
</dbReference>
<feature type="transmembrane region" description="Helical" evidence="8">
    <location>
        <begin position="654"/>
        <end position="671"/>
    </location>
</feature>
<evidence type="ECO:0000256" key="7">
    <source>
        <dbReference type="ARBA" id="ARBA00023303"/>
    </source>
</evidence>
<feature type="domain" description="TRPM-like" evidence="11">
    <location>
        <begin position="376"/>
        <end position="612"/>
    </location>
</feature>
<keyword evidence="7" id="KW-0407">Ion channel</keyword>
<dbReference type="GO" id="GO:0005886">
    <property type="term" value="C:plasma membrane"/>
    <property type="evidence" value="ECO:0007669"/>
    <property type="project" value="TreeGrafter"/>
</dbReference>
<dbReference type="InterPro" id="IPR057366">
    <property type="entry name" value="TRPM-like"/>
</dbReference>
<keyword evidence="2" id="KW-0813">Transport</keyword>
<keyword evidence="12" id="KW-1185">Reference proteome</keyword>
<dbReference type="PANTHER" id="PTHR13800">
    <property type="entry name" value="TRANSIENT RECEPTOR POTENTIAL CATION CHANNEL, SUBFAMILY M, MEMBER 6"/>
    <property type="match status" value="1"/>
</dbReference>
<dbReference type="InterPro" id="IPR041491">
    <property type="entry name" value="TRPM_SLOG"/>
</dbReference>
<accession>A0A8B8DYC1</accession>
<dbReference type="InterPro" id="IPR005821">
    <property type="entry name" value="Ion_trans_dom"/>
</dbReference>
<dbReference type="GeneID" id="111130090"/>
<evidence type="ECO:0000256" key="1">
    <source>
        <dbReference type="ARBA" id="ARBA00004141"/>
    </source>
</evidence>
<proteinExistence type="predicted"/>
<feature type="transmembrane region" description="Helical" evidence="8">
    <location>
        <begin position="894"/>
        <end position="919"/>
    </location>
</feature>
<keyword evidence="3 8" id="KW-0812">Transmembrane</keyword>
<feature type="transmembrane region" description="Helical" evidence="8">
    <location>
        <begin position="735"/>
        <end position="756"/>
    </location>
</feature>
<organism evidence="12 13">
    <name type="scientific">Crassostrea virginica</name>
    <name type="common">Eastern oyster</name>
    <dbReference type="NCBI Taxonomy" id="6565"/>
    <lineage>
        <taxon>Eukaryota</taxon>
        <taxon>Metazoa</taxon>
        <taxon>Spiralia</taxon>
        <taxon>Lophotrochozoa</taxon>
        <taxon>Mollusca</taxon>
        <taxon>Bivalvia</taxon>
        <taxon>Autobranchia</taxon>
        <taxon>Pteriomorphia</taxon>
        <taxon>Ostreida</taxon>
        <taxon>Ostreoidea</taxon>
        <taxon>Ostreidae</taxon>
        <taxon>Crassostrea</taxon>
    </lineage>
</organism>
<sequence length="1013" mass="118820">MEGIWDKLNNKFRRDPKLVLSVIGDSKCFVPRAWPKSVFQRALIEAGRSSGGDTWILYRNGDVGVSKVVCDAFSNYMKMGVKRENEPKIRLFGLKSSTEFDVKLTNTPENKSGEIYLPNELDLEEFILRQKAPVNIYNKEDNPFDMPIPMAIILLEGDLDSIKYVKEATKKGIPVIIIKGSGKAADIILDYLESGPEDRDFNLRKQAALLFGLKFRDSAFDKMESNIEELSKKRWMVATFDSEKDDPLLFPKLVGECVVRGWALENVDDDTNLIPQAFRYISPSEVYEHNECAMNERKGKVSIQYESENSYTKPIASSKRSPEYNLSSKKMSFLLRSANNTIHWNPNFTSPACLPLDFFYVYQVLQENVKIKEYGHTLLLEALISNRCDYIKVLLDHGVTITSKDLRTLYEQTILCQNHKIENNIKKLVEECKCLEMMWLMKEINKEKTKACFEETTEDCPKGKDNSKNSQAAQDICRQLLDYKKNTSQKENADQHTILDDILLWAIYANRPQIAEIMWLQGKNQLMKGLICYEMLRKLSKMADDVKEQILSKELFNHAEGMYKKTLDLLDTMYDTEPKTTIKMINKPVSVWGLYSSPLTFAYESFMYEFIAKPASQKWLNQIWHNKLPPDLIPRLKYLPEKFRKVMWSPQMKFIFNYILFSTMLICYSGFVTTSVKTKYYERDFVKILEYYVYFWGLGDLIEEGFSCTGWFDNDTDEKSKRSKRARVLRYLNNFWNWVDVLSYIFLLAALLVRHLRPSEEYNAARRMYSLSLLVMYLRFLEAFLVYKRSGTTVIMIKEMLKDLLWFISLMIIVILGVGFYYHANLWPDHVEFWKGNWTQWRIWKIFYYPYWQLYGETFNDFFTGSENEDNNCSSNSTEWSTDPSVERCPEYDWTVLAVSAFYMLFANLLLVNLVIAMFSSTYERVTSNAENLWRFERYTVVTTYRSRIPSPLNLICFVCRIRRMCRKTSCYKIDQKRERADKEKEFWESLQSTSAYKVCDTFSSNLPNDRHG</sequence>
<dbReference type="RefSeq" id="XP_022332494.1">
    <property type="nucleotide sequence ID" value="XM_022476786.1"/>
</dbReference>
<evidence type="ECO:0000256" key="3">
    <source>
        <dbReference type="ARBA" id="ARBA00022692"/>
    </source>
</evidence>
<evidence type="ECO:0000256" key="8">
    <source>
        <dbReference type="SAM" id="Phobius"/>
    </source>
</evidence>
<dbReference type="SUPFAM" id="SSF48403">
    <property type="entry name" value="Ankyrin repeat"/>
    <property type="match status" value="1"/>
</dbReference>
<evidence type="ECO:0000256" key="2">
    <source>
        <dbReference type="ARBA" id="ARBA00022448"/>
    </source>
</evidence>
<dbReference type="Pfam" id="PF00520">
    <property type="entry name" value="Ion_trans"/>
    <property type="match status" value="1"/>
</dbReference>
<keyword evidence="4 8" id="KW-1133">Transmembrane helix</keyword>
<dbReference type="OrthoDB" id="9994106at2759"/>
<evidence type="ECO:0000313" key="13">
    <source>
        <dbReference type="RefSeq" id="XP_022332494.1"/>
    </source>
</evidence>
<evidence type="ECO:0000256" key="4">
    <source>
        <dbReference type="ARBA" id="ARBA00022989"/>
    </source>
</evidence>
<gene>
    <name evidence="13" type="primary">LOC111130090</name>
</gene>
<dbReference type="Pfam" id="PF25508">
    <property type="entry name" value="TRPM2"/>
    <property type="match status" value="1"/>
</dbReference>
<dbReference type="InterPro" id="IPR036770">
    <property type="entry name" value="Ankyrin_rpt-contain_sf"/>
</dbReference>
<dbReference type="PANTHER" id="PTHR13800:SF12">
    <property type="entry name" value="TRANSIENT RECEPTOR POTENTIAL CATION CHANNEL SUBFAMILY M MEMBER-LIKE 2"/>
    <property type="match status" value="1"/>
</dbReference>